<proteinExistence type="predicted"/>
<evidence type="ECO:0000313" key="2">
    <source>
        <dbReference type="Proteomes" id="UP000177941"/>
    </source>
</evidence>
<comment type="caution">
    <text evidence="1">The sequence shown here is derived from an EMBL/GenBank/DDBJ whole genome shotgun (WGS) entry which is preliminary data.</text>
</comment>
<dbReference type="EMBL" id="MHHS01000051">
    <property type="protein sequence ID" value="OGY35156.1"/>
    <property type="molecule type" value="Genomic_DNA"/>
</dbReference>
<evidence type="ECO:0000313" key="1">
    <source>
        <dbReference type="EMBL" id="OGY35156.1"/>
    </source>
</evidence>
<dbReference type="Proteomes" id="UP000177941">
    <property type="component" value="Unassembled WGS sequence"/>
</dbReference>
<name>A0A1G1X560_9BACT</name>
<accession>A0A1G1X560</accession>
<organism evidence="1 2">
    <name type="scientific">Candidatus Andersenbacteria bacterium RIFCSPHIGHO2_12_FULL_45_11b</name>
    <dbReference type="NCBI Taxonomy" id="1797282"/>
    <lineage>
        <taxon>Bacteria</taxon>
        <taxon>Candidatus Anderseniibacteriota</taxon>
    </lineage>
</organism>
<protein>
    <submittedName>
        <fullName evidence="1">Uncharacterized protein</fullName>
    </submittedName>
</protein>
<reference evidence="1 2" key="1">
    <citation type="journal article" date="2016" name="Nat. Commun.">
        <title>Thousands of microbial genomes shed light on interconnected biogeochemical processes in an aquifer system.</title>
        <authorList>
            <person name="Anantharaman K."/>
            <person name="Brown C.T."/>
            <person name="Hug L.A."/>
            <person name="Sharon I."/>
            <person name="Castelle C.J."/>
            <person name="Probst A.J."/>
            <person name="Thomas B.C."/>
            <person name="Singh A."/>
            <person name="Wilkins M.J."/>
            <person name="Karaoz U."/>
            <person name="Brodie E.L."/>
            <person name="Williams K.H."/>
            <person name="Hubbard S.S."/>
            <person name="Banfield J.F."/>
        </authorList>
    </citation>
    <scope>NUCLEOTIDE SEQUENCE [LARGE SCALE GENOMIC DNA]</scope>
</reference>
<gene>
    <name evidence="1" type="ORF">A3E36_00575</name>
</gene>
<sequence>MQYLYHQKPSAMQGVVLYPLSSLKGKYPAIFAQENEKYVGREGLAQQKIPVLNCSWNDVIFVAPIEPSKVFEAMILAGLSPDPEKLWYKIPINDVKHLPMVWYSYPGTSEGDFGIHAQDVALVDPEKYQELSEVPPNTIEYYEEVAQKGEKPFLFHLIPHMFIKGAVDVSNAEIIRWTAE</sequence>
<dbReference type="AlphaFoldDB" id="A0A1G1X560"/>